<name>A0ABP1R4X1_9HEXA</name>
<keyword evidence="3" id="KW-1185">Reference proteome</keyword>
<reference evidence="2 3" key="1">
    <citation type="submission" date="2024-08" db="EMBL/GenBank/DDBJ databases">
        <authorList>
            <person name="Cucini C."/>
            <person name="Frati F."/>
        </authorList>
    </citation>
    <scope>NUCLEOTIDE SEQUENCE [LARGE SCALE GENOMIC DNA]</scope>
</reference>
<proteinExistence type="predicted"/>
<dbReference type="EMBL" id="CAXLJM020000061">
    <property type="protein sequence ID" value="CAL8119837.1"/>
    <property type="molecule type" value="Genomic_DNA"/>
</dbReference>
<organism evidence="2 3">
    <name type="scientific">Orchesella dallaii</name>
    <dbReference type="NCBI Taxonomy" id="48710"/>
    <lineage>
        <taxon>Eukaryota</taxon>
        <taxon>Metazoa</taxon>
        <taxon>Ecdysozoa</taxon>
        <taxon>Arthropoda</taxon>
        <taxon>Hexapoda</taxon>
        <taxon>Collembola</taxon>
        <taxon>Entomobryomorpha</taxon>
        <taxon>Entomobryoidea</taxon>
        <taxon>Orchesellidae</taxon>
        <taxon>Orchesellinae</taxon>
        <taxon>Orchesella</taxon>
    </lineage>
</organism>
<comment type="caution">
    <text evidence="2">The sequence shown here is derived from an EMBL/GenBank/DDBJ whole genome shotgun (WGS) entry which is preliminary data.</text>
</comment>
<sequence length="143" mass="15986">MPGSGNLPMIHAGGKPFMRAIKNKTAAETEAQKKAKLRKEKLEKRQANLNARSGVVQPIQIDEESQWEDIPDEPTDEVVIQTAPNVMVRNEDESPETSSQVTVMDPITELNATPSAAPRPKLNWKLRYADFHLLVNNVNTRSE</sequence>
<accession>A0ABP1R4X1</accession>
<protein>
    <submittedName>
        <fullName evidence="2">Uncharacterized protein</fullName>
    </submittedName>
</protein>
<feature type="region of interest" description="Disordered" evidence="1">
    <location>
        <begin position="25"/>
        <end position="49"/>
    </location>
</feature>
<dbReference type="Proteomes" id="UP001642540">
    <property type="component" value="Unassembled WGS sequence"/>
</dbReference>
<evidence type="ECO:0000313" key="3">
    <source>
        <dbReference type="Proteomes" id="UP001642540"/>
    </source>
</evidence>
<evidence type="ECO:0000313" key="2">
    <source>
        <dbReference type="EMBL" id="CAL8119837.1"/>
    </source>
</evidence>
<evidence type="ECO:0000256" key="1">
    <source>
        <dbReference type="SAM" id="MobiDB-lite"/>
    </source>
</evidence>
<gene>
    <name evidence="2" type="ORF">ODALV1_LOCUS18741</name>
</gene>